<evidence type="ECO:0000313" key="5">
    <source>
        <dbReference type="Proteomes" id="UP000015453"/>
    </source>
</evidence>
<dbReference type="InterPro" id="IPR013029">
    <property type="entry name" value="YchF_C"/>
</dbReference>
<evidence type="ECO:0000256" key="1">
    <source>
        <dbReference type="ARBA" id="ARBA00022741"/>
    </source>
</evidence>
<name>S8E599_9LAMI</name>
<dbReference type="PROSITE" id="PS51880">
    <property type="entry name" value="TGS"/>
    <property type="match status" value="1"/>
</dbReference>
<dbReference type="EMBL" id="AUSU01003069">
    <property type="protein sequence ID" value="EPS67532.1"/>
    <property type="molecule type" value="Genomic_DNA"/>
</dbReference>
<proteinExistence type="predicted"/>
<comment type="caution">
    <text evidence="4">The sequence shown here is derived from an EMBL/GenBank/DDBJ whole genome shotgun (WGS) entry which is preliminary data.</text>
</comment>
<dbReference type="Proteomes" id="UP000015453">
    <property type="component" value="Unassembled WGS sequence"/>
</dbReference>
<dbReference type="GO" id="GO:0005737">
    <property type="term" value="C:cytoplasm"/>
    <property type="evidence" value="ECO:0007669"/>
    <property type="project" value="TreeGrafter"/>
</dbReference>
<dbReference type="InterPro" id="IPR004095">
    <property type="entry name" value="TGS"/>
</dbReference>
<dbReference type="InterPro" id="IPR012675">
    <property type="entry name" value="Beta-grasp_dom_sf"/>
</dbReference>
<organism evidence="4 5">
    <name type="scientific">Genlisea aurea</name>
    <dbReference type="NCBI Taxonomy" id="192259"/>
    <lineage>
        <taxon>Eukaryota</taxon>
        <taxon>Viridiplantae</taxon>
        <taxon>Streptophyta</taxon>
        <taxon>Embryophyta</taxon>
        <taxon>Tracheophyta</taxon>
        <taxon>Spermatophyta</taxon>
        <taxon>Magnoliopsida</taxon>
        <taxon>eudicotyledons</taxon>
        <taxon>Gunneridae</taxon>
        <taxon>Pentapetalae</taxon>
        <taxon>asterids</taxon>
        <taxon>lamiids</taxon>
        <taxon>Lamiales</taxon>
        <taxon>Lentibulariaceae</taxon>
        <taxon>Genlisea</taxon>
    </lineage>
</organism>
<evidence type="ECO:0000313" key="4">
    <source>
        <dbReference type="EMBL" id="EPS67532.1"/>
    </source>
</evidence>
<keyword evidence="1" id="KW-0547">Nucleotide-binding</keyword>
<sequence length="74" mass="8235">ETKAWTIRAGMTAPEAAGIIHSDFERGFIRAETVGYDDFVKAGSFSSAREKGLLRSEGKDYVVEEGDVMLFRFN</sequence>
<reference evidence="4 5" key="1">
    <citation type="journal article" date="2013" name="BMC Genomics">
        <title>The miniature genome of a carnivorous plant Genlisea aurea contains a low number of genes and short non-coding sequences.</title>
        <authorList>
            <person name="Leushkin E.V."/>
            <person name="Sutormin R.A."/>
            <person name="Nabieva E.R."/>
            <person name="Penin A.A."/>
            <person name="Kondrashov A.S."/>
            <person name="Logacheva M.D."/>
        </authorList>
    </citation>
    <scope>NUCLEOTIDE SEQUENCE [LARGE SCALE GENOMIC DNA]</scope>
</reference>
<dbReference type="Gene3D" id="3.10.20.30">
    <property type="match status" value="1"/>
</dbReference>
<evidence type="ECO:0000256" key="2">
    <source>
        <dbReference type="ARBA" id="ARBA00022840"/>
    </source>
</evidence>
<feature type="non-terminal residue" evidence="4">
    <location>
        <position position="74"/>
    </location>
</feature>
<feature type="non-terminal residue" evidence="4">
    <location>
        <position position="1"/>
    </location>
</feature>
<dbReference type="FunFam" id="3.10.20.30:FF:000001">
    <property type="entry name" value="Ribosome-binding ATPase YchF"/>
    <property type="match status" value="1"/>
</dbReference>
<keyword evidence="2" id="KW-0067">ATP-binding</keyword>
<dbReference type="PANTHER" id="PTHR23305:SF18">
    <property type="entry name" value="OBG-TYPE G DOMAIN-CONTAINING PROTEIN"/>
    <property type="match status" value="1"/>
</dbReference>
<dbReference type="GO" id="GO:0016887">
    <property type="term" value="F:ATP hydrolysis activity"/>
    <property type="evidence" value="ECO:0007669"/>
    <property type="project" value="TreeGrafter"/>
</dbReference>
<dbReference type="SUPFAM" id="SSF81271">
    <property type="entry name" value="TGS-like"/>
    <property type="match status" value="1"/>
</dbReference>
<dbReference type="PANTHER" id="PTHR23305">
    <property type="entry name" value="OBG GTPASE FAMILY"/>
    <property type="match status" value="1"/>
</dbReference>
<dbReference type="OrthoDB" id="424823at2759"/>
<dbReference type="AlphaFoldDB" id="S8E599"/>
<accession>S8E599</accession>
<protein>
    <recommendedName>
        <fullName evidence="3">TGS domain-containing protein</fullName>
    </recommendedName>
</protein>
<evidence type="ECO:0000259" key="3">
    <source>
        <dbReference type="PROSITE" id="PS51880"/>
    </source>
</evidence>
<dbReference type="GO" id="GO:0005524">
    <property type="term" value="F:ATP binding"/>
    <property type="evidence" value="ECO:0007669"/>
    <property type="project" value="UniProtKB-KW"/>
</dbReference>
<dbReference type="Pfam" id="PF06071">
    <property type="entry name" value="YchF-GTPase_C"/>
    <property type="match status" value="1"/>
</dbReference>
<feature type="domain" description="TGS" evidence="3">
    <location>
        <begin position="1"/>
        <end position="73"/>
    </location>
</feature>
<dbReference type="InterPro" id="IPR012676">
    <property type="entry name" value="TGS-like"/>
</dbReference>
<keyword evidence="5" id="KW-1185">Reference proteome</keyword>
<gene>
    <name evidence="4" type="ORF">M569_07246</name>
</gene>